<comment type="caution">
    <text evidence="10">The sequence shown here is derived from an EMBL/GenBank/DDBJ whole genome shotgun (WGS) entry which is preliminary data.</text>
</comment>
<evidence type="ECO:0000256" key="5">
    <source>
        <dbReference type="ARBA" id="ARBA00022692"/>
    </source>
</evidence>
<feature type="transmembrane region" description="Helical" evidence="8">
    <location>
        <begin position="165"/>
        <end position="196"/>
    </location>
</feature>
<keyword evidence="7 8" id="KW-0472">Membrane</keyword>
<sequence length="441" mass="49551">MKKHKSEIIIFLLAIGLRIIAFFAILALSQFLDFSFPIIGSDSKHYLQGAEGIRTHLRYIYPTGIPINYFLPGYPLFLAALMSVSTNLYLVSFVQIILAGFSAVLLWHIGKTWSEKIGWIAALLFIFDPAGLFYSNVILSETLFIFLLLLFLWVLIKRIDGPTPQVILLGITFGLMVMVRPVAIALIPGVLLYFFLKKRWTMRAVYGSLMFLIVTGIIVGPWIVRNKIIFNSYEISQTLSSQLFYGHAPAFYAYQNNVSEQEAKQYLNKELNAISPYGTEPSDRNGPYARKVALGYLQKYPFQFAIFHAAKTAPLFLSDGLRDLAQRLNIVQGPLPNISGYMVRLDLKDLLSVLQKNKLVFALLLVGFVTWFIIICLSLKGAVAGRKDALVLTLVVFIAFTALLTGGAVSHPRYRHSISPFLFLLTSYGISHALDFARNKL</sequence>
<dbReference type="InterPro" id="IPR038731">
    <property type="entry name" value="RgtA/B/C-like"/>
</dbReference>
<dbReference type="PANTHER" id="PTHR33908:SF11">
    <property type="entry name" value="MEMBRANE PROTEIN"/>
    <property type="match status" value="1"/>
</dbReference>
<keyword evidence="2" id="KW-1003">Cell membrane</keyword>
<gene>
    <name evidence="10" type="ORF">A3J04_04085</name>
</gene>
<evidence type="ECO:0000256" key="2">
    <source>
        <dbReference type="ARBA" id="ARBA00022475"/>
    </source>
</evidence>
<protein>
    <recommendedName>
        <fullName evidence="9">Glycosyltransferase RgtA/B/C/D-like domain-containing protein</fullName>
    </recommendedName>
</protein>
<evidence type="ECO:0000259" key="9">
    <source>
        <dbReference type="Pfam" id="PF13231"/>
    </source>
</evidence>
<evidence type="ECO:0000256" key="4">
    <source>
        <dbReference type="ARBA" id="ARBA00022679"/>
    </source>
</evidence>
<dbReference type="PANTHER" id="PTHR33908">
    <property type="entry name" value="MANNOSYLTRANSFERASE YKCB-RELATED"/>
    <property type="match status" value="1"/>
</dbReference>
<feature type="transmembrane region" description="Helical" evidence="8">
    <location>
        <begin position="389"/>
        <end position="411"/>
    </location>
</feature>
<dbReference type="GO" id="GO:0005886">
    <property type="term" value="C:plasma membrane"/>
    <property type="evidence" value="ECO:0007669"/>
    <property type="project" value="UniProtKB-SubCell"/>
</dbReference>
<dbReference type="Proteomes" id="UP000177954">
    <property type="component" value="Unassembled WGS sequence"/>
</dbReference>
<evidence type="ECO:0000256" key="6">
    <source>
        <dbReference type="ARBA" id="ARBA00022989"/>
    </source>
</evidence>
<dbReference type="AlphaFoldDB" id="A0A1G2GYJ8"/>
<evidence type="ECO:0000256" key="8">
    <source>
        <dbReference type="SAM" id="Phobius"/>
    </source>
</evidence>
<accession>A0A1G2GYJ8</accession>
<comment type="subcellular location">
    <subcellularLocation>
        <location evidence="1">Cell membrane</location>
        <topology evidence="1">Multi-pass membrane protein</topology>
    </subcellularLocation>
</comment>
<keyword evidence="4" id="KW-0808">Transferase</keyword>
<evidence type="ECO:0000256" key="3">
    <source>
        <dbReference type="ARBA" id="ARBA00022676"/>
    </source>
</evidence>
<feature type="transmembrane region" description="Helical" evidence="8">
    <location>
        <begin position="359"/>
        <end position="377"/>
    </location>
</feature>
<feature type="domain" description="Glycosyltransferase RgtA/B/C/D-like" evidence="9">
    <location>
        <begin position="72"/>
        <end position="218"/>
    </location>
</feature>
<feature type="transmembrane region" description="Helical" evidence="8">
    <location>
        <begin position="59"/>
        <end position="81"/>
    </location>
</feature>
<evidence type="ECO:0000256" key="1">
    <source>
        <dbReference type="ARBA" id="ARBA00004651"/>
    </source>
</evidence>
<dbReference type="GO" id="GO:0009103">
    <property type="term" value="P:lipopolysaccharide biosynthetic process"/>
    <property type="evidence" value="ECO:0007669"/>
    <property type="project" value="UniProtKB-ARBA"/>
</dbReference>
<proteinExistence type="predicted"/>
<organism evidence="10 11">
    <name type="scientific">Candidatus Ryanbacteria bacterium RIFCSPLOWO2_02_FULL_47_14</name>
    <dbReference type="NCBI Taxonomy" id="1802129"/>
    <lineage>
        <taxon>Bacteria</taxon>
        <taxon>Candidatus Ryaniibacteriota</taxon>
    </lineage>
</organism>
<feature type="transmembrane region" description="Helical" evidence="8">
    <location>
        <begin position="88"/>
        <end position="110"/>
    </location>
</feature>
<dbReference type="STRING" id="1802129.A3J04_04085"/>
<feature type="transmembrane region" description="Helical" evidence="8">
    <location>
        <begin position="12"/>
        <end position="39"/>
    </location>
</feature>
<dbReference type="InterPro" id="IPR050297">
    <property type="entry name" value="LipidA_mod_glycosyltrf_83"/>
</dbReference>
<evidence type="ECO:0000313" key="11">
    <source>
        <dbReference type="Proteomes" id="UP000177954"/>
    </source>
</evidence>
<keyword evidence="5 8" id="KW-0812">Transmembrane</keyword>
<keyword evidence="3" id="KW-0328">Glycosyltransferase</keyword>
<dbReference type="Pfam" id="PF13231">
    <property type="entry name" value="PMT_2"/>
    <property type="match status" value="1"/>
</dbReference>
<name>A0A1G2GYJ8_9BACT</name>
<reference evidence="10 11" key="1">
    <citation type="journal article" date="2016" name="Nat. Commun.">
        <title>Thousands of microbial genomes shed light on interconnected biogeochemical processes in an aquifer system.</title>
        <authorList>
            <person name="Anantharaman K."/>
            <person name="Brown C.T."/>
            <person name="Hug L.A."/>
            <person name="Sharon I."/>
            <person name="Castelle C.J."/>
            <person name="Probst A.J."/>
            <person name="Thomas B.C."/>
            <person name="Singh A."/>
            <person name="Wilkins M.J."/>
            <person name="Karaoz U."/>
            <person name="Brodie E.L."/>
            <person name="Williams K.H."/>
            <person name="Hubbard S.S."/>
            <person name="Banfield J.F."/>
        </authorList>
    </citation>
    <scope>NUCLEOTIDE SEQUENCE [LARGE SCALE GENOMIC DNA]</scope>
</reference>
<feature type="transmembrane region" description="Helical" evidence="8">
    <location>
        <begin position="203"/>
        <end position="224"/>
    </location>
</feature>
<evidence type="ECO:0000256" key="7">
    <source>
        <dbReference type="ARBA" id="ARBA00023136"/>
    </source>
</evidence>
<evidence type="ECO:0000313" key="10">
    <source>
        <dbReference type="EMBL" id="OGZ55209.1"/>
    </source>
</evidence>
<keyword evidence="6 8" id="KW-1133">Transmembrane helix</keyword>
<dbReference type="GO" id="GO:0016763">
    <property type="term" value="F:pentosyltransferase activity"/>
    <property type="evidence" value="ECO:0007669"/>
    <property type="project" value="TreeGrafter"/>
</dbReference>
<dbReference type="EMBL" id="MHNZ01000036">
    <property type="protein sequence ID" value="OGZ55209.1"/>
    <property type="molecule type" value="Genomic_DNA"/>
</dbReference>